<dbReference type="InterPro" id="IPR000045">
    <property type="entry name" value="Prepilin_IV_endopep_pep"/>
</dbReference>
<evidence type="ECO:0000256" key="9">
    <source>
        <dbReference type="RuleBase" id="RU003794"/>
    </source>
</evidence>
<organism evidence="13 14">
    <name type="scientific">Pelagirhabdus alkalitolerans</name>
    <dbReference type="NCBI Taxonomy" id="1612202"/>
    <lineage>
        <taxon>Bacteria</taxon>
        <taxon>Bacillati</taxon>
        <taxon>Bacillota</taxon>
        <taxon>Bacilli</taxon>
        <taxon>Bacillales</taxon>
        <taxon>Bacillaceae</taxon>
        <taxon>Pelagirhabdus</taxon>
    </lineage>
</organism>
<dbReference type="PANTHER" id="PTHR30487">
    <property type="entry name" value="TYPE 4 PREPILIN-LIKE PROTEINS LEADER PEPTIDE-PROCESSING ENZYME"/>
    <property type="match status" value="1"/>
</dbReference>
<dbReference type="PANTHER" id="PTHR30487:SF0">
    <property type="entry name" value="PREPILIN LEADER PEPTIDASE_N-METHYLTRANSFERASE-RELATED"/>
    <property type="match status" value="1"/>
</dbReference>
<keyword evidence="9" id="KW-0645">Protease</keyword>
<evidence type="ECO:0000256" key="3">
    <source>
        <dbReference type="ARBA" id="ARBA00022475"/>
    </source>
</evidence>
<dbReference type="GO" id="GO:0004190">
    <property type="term" value="F:aspartic-type endopeptidase activity"/>
    <property type="evidence" value="ECO:0007669"/>
    <property type="project" value="UniProtKB-EC"/>
</dbReference>
<evidence type="ECO:0000256" key="1">
    <source>
        <dbReference type="ARBA" id="ARBA00004429"/>
    </source>
</evidence>
<evidence type="ECO:0000313" key="14">
    <source>
        <dbReference type="Proteomes" id="UP000242949"/>
    </source>
</evidence>
<gene>
    <name evidence="13" type="ORF">SAMN05421734_103140</name>
</gene>
<feature type="transmembrane region" description="Helical" evidence="10">
    <location>
        <begin position="6"/>
        <end position="26"/>
    </location>
</feature>
<feature type="transmembrane region" description="Helical" evidence="10">
    <location>
        <begin position="158"/>
        <end position="179"/>
    </location>
</feature>
<dbReference type="Pfam" id="PF01478">
    <property type="entry name" value="Peptidase_A24"/>
    <property type="match status" value="1"/>
</dbReference>
<comment type="similarity">
    <text evidence="2 8">Belongs to the peptidase A24 family.</text>
</comment>
<dbReference type="OrthoDB" id="9789291at2"/>
<keyword evidence="7 10" id="KW-0472">Membrane</keyword>
<keyword evidence="9" id="KW-0378">Hydrolase</keyword>
<dbReference type="PRINTS" id="PR00864">
    <property type="entry name" value="PREPILNPTASE"/>
</dbReference>
<feature type="transmembrane region" description="Helical" evidence="10">
    <location>
        <begin position="199"/>
        <end position="220"/>
    </location>
</feature>
<reference evidence="14" key="1">
    <citation type="submission" date="2016-09" db="EMBL/GenBank/DDBJ databases">
        <authorList>
            <person name="Varghese N."/>
            <person name="Submissions S."/>
        </authorList>
    </citation>
    <scope>NUCLEOTIDE SEQUENCE [LARGE SCALE GENOMIC DNA]</scope>
    <source>
        <strain evidence="14">S5</strain>
    </source>
</reference>
<protein>
    <recommendedName>
        <fullName evidence="9">Prepilin leader peptidase/N-methyltransferase</fullName>
        <ecNumber evidence="9">2.1.1.-</ecNumber>
        <ecNumber evidence="9">3.4.23.43</ecNumber>
    </recommendedName>
</protein>
<comment type="catalytic activity">
    <reaction evidence="9">
        <text>Typically cleaves a -Gly-|-Phe- bond to release an N-terminal, basic peptide of 5-8 residues from type IV prepilin, and then N-methylates the new N-terminal amino group, the methyl donor being S-adenosyl-L-methionine.</text>
        <dbReference type="EC" id="3.4.23.43"/>
    </reaction>
</comment>
<evidence type="ECO:0000256" key="2">
    <source>
        <dbReference type="ARBA" id="ARBA00005801"/>
    </source>
</evidence>
<keyword evidence="9 13" id="KW-0808">Transferase</keyword>
<keyword evidence="3" id="KW-1003">Cell membrane</keyword>
<evidence type="ECO:0000256" key="10">
    <source>
        <dbReference type="SAM" id="Phobius"/>
    </source>
</evidence>
<evidence type="ECO:0000256" key="4">
    <source>
        <dbReference type="ARBA" id="ARBA00022519"/>
    </source>
</evidence>
<keyword evidence="5 9" id="KW-0812">Transmembrane</keyword>
<feature type="domain" description="Prepilin type IV endopeptidase peptidase" evidence="11">
    <location>
        <begin position="107"/>
        <end position="215"/>
    </location>
</feature>
<dbReference type="GO" id="GO:0032259">
    <property type="term" value="P:methylation"/>
    <property type="evidence" value="ECO:0007669"/>
    <property type="project" value="UniProtKB-KW"/>
</dbReference>
<accession>A0A1G6HNU0</accession>
<evidence type="ECO:0000259" key="12">
    <source>
        <dbReference type="Pfam" id="PF06750"/>
    </source>
</evidence>
<keyword evidence="4" id="KW-0997">Cell inner membrane</keyword>
<dbReference type="AlphaFoldDB" id="A0A1G6HNU0"/>
<dbReference type="GO" id="GO:0005886">
    <property type="term" value="C:plasma membrane"/>
    <property type="evidence" value="ECO:0007669"/>
    <property type="project" value="UniProtKB-SubCell"/>
</dbReference>
<feature type="transmembrane region" description="Helical" evidence="10">
    <location>
        <begin position="103"/>
        <end position="124"/>
    </location>
</feature>
<keyword evidence="14" id="KW-1185">Reference proteome</keyword>
<evidence type="ECO:0000256" key="6">
    <source>
        <dbReference type="ARBA" id="ARBA00022989"/>
    </source>
</evidence>
<name>A0A1G6HNU0_9BACI</name>
<dbReference type="Proteomes" id="UP000242949">
    <property type="component" value="Unassembled WGS sequence"/>
</dbReference>
<dbReference type="InterPro" id="IPR014032">
    <property type="entry name" value="Peptidase_A24A_bac"/>
</dbReference>
<dbReference type="Pfam" id="PF06750">
    <property type="entry name" value="A24_N_bact"/>
    <property type="match status" value="1"/>
</dbReference>
<evidence type="ECO:0000313" key="13">
    <source>
        <dbReference type="EMBL" id="SDB95793.1"/>
    </source>
</evidence>
<dbReference type="InterPro" id="IPR010627">
    <property type="entry name" value="Prepilin_pept_A24_N"/>
</dbReference>
<feature type="transmembrane region" description="Helical" evidence="10">
    <location>
        <begin position="77"/>
        <end position="97"/>
    </location>
</feature>
<evidence type="ECO:0000256" key="7">
    <source>
        <dbReference type="ARBA" id="ARBA00023136"/>
    </source>
</evidence>
<evidence type="ECO:0000259" key="11">
    <source>
        <dbReference type="Pfam" id="PF01478"/>
    </source>
</evidence>
<evidence type="ECO:0000256" key="8">
    <source>
        <dbReference type="RuleBase" id="RU003793"/>
    </source>
</evidence>
<keyword evidence="9" id="KW-0511">Multifunctional enzyme</keyword>
<feature type="domain" description="Prepilin peptidase A24 N-terminal" evidence="12">
    <location>
        <begin position="12"/>
        <end position="92"/>
    </location>
</feature>
<dbReference type="STRING" id="1612202.SAMN05421734_103140"/>
<dbReference type="EMBL" id="FMYI01000003">
    <property type="protein sequence ID" value="SDB95793.1"/>
    <property type="molecule type" value="Genomic_DNA"/>
</dbReference>
<keyword evidence="9 13" id="KW-0489">Methyltransferase</keyword>
<dbReference type="GO" id="GO:0008168">
    <property type="term" value="F:methyltransferase activity"/>
    <property type="evidence" value="ECO:0007669"/>
    <property type="project" value="UniProtKB-KW"/>
</dbReference>
<proteinExistence type="inferred from homology"/>
<evidence type="ECO:0000256" key="5">
    <source>
        <dbReference type="ARBA" id="ARBA00022692"/>
    </source>
</evidence>
<dbReference type="InterPro" id="IPR050882">
    <property type="entry name" value="Prepilin_peptidase/N-MTase"/>
</dbReference>
<dbReference type="EC" id="2.1.1.-" evidence="9"/>
<comment type="function">
    <text evidence="9">Plays an essential role in type IV pili and type II pseudopili formation by proteolytically removing the leader sequence from substrate proteins and subsequently monomethylating the alpha-amino group of the newly exposed N-terminal phenylalanine.</text>
</comment>
<dbReference type="EC" id="3.4.23.43" evidence="9"/>
<feature type="transmembrane region" description="Helical" evidence="10">
    <location>
        <begin position="232"/>
        <end position="253"/>
    </location>
</feature>
<comment type="subcellular location">
    <subcellularLocation>
        <location evidence="1">Cell inner membrane</location>
        <topology evidence="1">Multi-pass membrane protein</topology>
    </subcellularLocation>
    <subcellularLocation>
        <location evidence="9">Cell membrane</location>
        <topology evidence="9">Multi-pass membrane protein</topology>
    </subcellularLocation>
</comment>
<dbReference type="Gene3D" id="1.20.120.1220">
    <property type="match status" value="1"/>
</dbReference>
<sequence length="257" mass="28400">MENIFVYSIVLMFGLIIGSFLNVVILRLPKNKSIAYPPSHCQTCHKELTPIELIPLFSYLFLRGRCKGCGVRISPRYSLIELLNGLIYILILSVYGIQLETFFALGLASLLIVVTFIDLDHLLIPNKITSTILIWVVTESVVQLASNQISITIMLDRFYGLLLGGGLFLIIAIITKGAMGGGDIKLMGALGYYFGLTHTLGLIFFSFTIGGVLSIALVALKVKSRKDVIPFGPFICLAAFVMLIYGEHIINWYTNLS</sequence>
<dbReference type="GO" id="GO:0006465">
    <property type="term" value="P:signal peptide processing"/>
    <property type="evidence" value="ECO:0007669"/>
    <property type="project" value="TreeGrafter"/>
</dbReference>
<keyword evidence="6 10" id="KW-1133">Transmembrane helix</keyword>